<feature type="region of interest" description="Disordered" evidence="7">
    <location>
        <begin position="1"/>
        <end position="25"/>
    </location>
</feature>
<reference evidence="9 10" key="1">
    <citation type="journal article" date="2004" name="Nature">
        <title>Genome sequence of the ultrasmall unicellular red alga Cyanidioschyzon merolae 10D.</title>
        <authorList>
            <person name="Matsuzaki M."/>
            <person name="Misumi O."/>
            <person name="Shin-i T."/>
            <person name="Maruyama S."/>
            <person name="Takahara M."/>
            <person name="Miyagishima S."/>
            <person name="Mori T."/>
            <person name="Nishida K."/>
            <person name="Yagisawa F."/>
            <person name="Nishida K."/>
            <person name="Yoshida Y."/>
            <person name="Nishimura Y."/>
            <person name="Nakao S."/>
            <person name="Kobayashi T."/>
            <person name="Momoyama Y."/>
            <person name="Higashiyama T."/>
            <person name="Minoda A."/>
            <person name="Sano M."/>
            <person name="Nomoto H."/>
            <person name="Oishi K."/>
            <person name="Hayashi H."/>
            <person name="Ohta F."/>
            <person name="Nishizaka S."/>
            <person name="Haga S."/>
            <person name="Miura S."/>
            <person name="Morishita T."/>
            <person name="Kabeya Y."/>
            <person name="Terasawa K."/>
            <person name="Suzuki Y."/>
            <person name="Ishii Y."/>
            <person name="Asakawa S."/>
            <person name="Takano H."/>
            <person name="Ohta N."/>
            <person name="Kuroiwa H."/>
            <person name="Tanaka K."/>
            <person name="Shimizu N."/>
            <person name="Sugano S."/>
            <person name="Sato N."/>
            <person name="Nozaki H."/>
            <person name="Ogasawara N."/>
            <person name="Kohara Y."/>
            <person name="Kuroiwa T."/>
        </authorList>
    </citation>
    <scope>NUCLEOTIDE SEQUENCE [LARGE SCALE GENOMIC DNA]</scope>
    <source>
        <strain evidence="9 10">10D</strain>
    </source>
</reference>
<dbReference type="InterPro" id="IPR030384">
    <property type="entry name" value="MeTrfase_SMT"/>
</dbReference>
<dbReference type="OMA" id="AFNKAMH"/>
<dbReference type="HOGENOM" id="CLU_039068_5_0_1"/>
<evidence type="ECO:0000313" key="10">
    <source>
        <dbReference type="Proteomes" id="UP000007014"/>
    </source>
</evidence>
<dbReference type="PROSITE" id="PS51685">
    <property type="entry name" value="SAM_MT_ERG6_SMT"/>
    <property type="match status" value="1"/>
</dbReference>
<protein>
    <recommendedName>
        <fullName evidence="6">Methyltransferase</fullName>
        <ecNumber evidence="6">2.1.1.-</ecNumber>
    </recommendedName>
</protein>
<comment type="similarity">
    <text evidence="4 5 6">Belongs to the class I-like SAM-binding methyltransferase superfamily. Erg6/SMT family.</text>
</comment>
<evidence type="ECO:0000256" key="2">
    <source>
        <dbReference type="ARBA" id="ARBA00022679"/>
    </source>
</evidence>
<evidence type="ECO:0000256" key="6">
    <source>
        <dbReference type="RuleBase" id="RU362025"/>
    </source>
</evidence>
<organism evidence="9 10">
    <name type="scientific">Cyanidioschyzon merolae (strain NIES-3377 / 10D)</name>
    <name type="common">Unicellular red alga</name>
    <dbReference type="NCBI Taxonomy" id="280699"/>
    <lineage>
        <taxon>Eukaryota</taxon>
        <taxon>Rhodophyta</taxon>
        <taxon>Bangiophyceae</taxon>
        <taxon>Cyanidiales</taxon>
        <taxon>Cyanidiaceae</taxon>
        <taxon>Cyanidioschyzon</taxon>
    </lineage>
</organism>
<dbReference type="EMBL" id="AP006498">
    <property type="protein sequence ID" value="BAM81878.1"/>
    <property type="molecule type" value="Genomic_DNA"/>
</dbReference>
<keyword evidence="2 5" id="KW-0808">Transferase</keyword>
<dbReference type="InterPro" id="IPR050447">
    <property type="entry name" value="Erg6_SMT_methyltransf"/>
</dbReference>
<keyword evidence="3 5" id="KW-0949">S-adenosyl-L-methionine</keyword>
<dbReference type="Proteomes" id="UP000007014">
    <property type="component" value="Chromosome 16"/>
</dbReference>
<evidence type="ECO:0000256" key="4">
    <source>
        <dbReference type="ARBA" id="ARBA00038188"/>
    </source>
</evidence>
<dbReference type="SUPFAM" id="SSF53335">
    <property type="entry name" value="S-adenosyl-L-methionine-dependent methyltransferases"/>
    <property type="match status" value="1"/>
</dbReference>
<accession>M1VK94</accession>
<keyword evidence="1 5" id="KW-0489">Methyltransferase</keyword>
<dbReference type="PANTHER" id="PTHR44068">
    <property type="entry name" value="ZGC:194242"/>
    <property type="match status" value="1"/>
</dbReference>
<dbReference type="AlphaFoldDB" id="M1VK94"/>
<dbReference type="PANTHER" id="PTHR44068:SF1">
    <property type="entry name" value="HYPOTHETICAL LOC100005854"/>
    <property type="match status" value="1"/>
</dbReference>
<dbReference type="GO" id="GO:0003838">
    <property type="term" value="F:sterol 24-C-methyltransferase activity"/>
    <property type="evidence" value="ECO:0007669"/>
    <property type="project" value="TreeGrafter"/>
</dbReference>
<dbReference type="InterPro" id="IPR013705">
    <property type="entry name" value="Sterol_MeTrfase_C"/>
</dbReference>
<evidence type="ECO:0000259" key="8">
    <source>
        <dbReference type="PROSITE" id="PS51685"/>
    </source>
</evidence>
<dbReference type="EC" id="2.1.1.-" evidence="6"/>
<dbReference type="GO" id="GO:0032259">
    <property type="term" value="P:methylation"/>
    <property type="evidence" value="ECO:0007669"/>
    <property type="project" value="UniProtKB-KW"/>
</dbReference>
<reference evidence="9 10" key="2">
    <citation type="journal article" date="2007" name="BMC Biol.">
        <title>A 100%-complete sequence reveals unusually simple genomic features in the hot-spring red alga Cyanidioschyzon merolae.</title>
        <authorList>
            <person name="Nozaki H."/>
            <person name="Takano H."/>
            <person name="Misumi O."/>
            <person name="Terasawa K."/>
            <person name="Matsuzaki M."/>
            <person name="Maruyama S."/>
            <person name="Nishida K."/>
            <person name="Yagisawa F."/>
            <person name="Yoshida Y."/>
            <person name="Fujiwara T."/>
            <person name="Takio S."/>
            <person name="Tamura K."/>
            <person name="Chung S.J."/>
            <person name="Nakamura S."/>
            <person name="Kuroiwa H."/>
            <person name="Tanaka K."/>
            <person name="Sato N."/>
            <person name="Kuroiwa T."/>
        </authorList>
    </citation>
    <scope>NUCLEOTIDE SEQUENCE [LARGE SCALE GENOMIC DNA]</scope>
    <source>
        <strain evidence="9 10">10D</strain>
    </source>
</reference>
<dbReference type="GeneID" id="16996178"/>
<evidence type="ECO:0000256" key="3">
    <source>
        <dbReference type="ARBA" id="ARBA00022691"/>
    </source>
</evidence>
<dbReference type="Pfam" id="PF08498">
    <property type="entry name" value="Sterol_MT_C"/>
    <property type="match status" value="1"/>
</dbReference>
<dbReference type="GO" id="GO:0016126">
    <property type="term" value="P:sterol biosynthetic process"/>
    <property type="evidence" value="ECO:0007669"/>
    <property type="project" value="TreeGrafter"/>
</dbReference>
<dbReference type="Pfam" id="PF08241">
    <property type="entry name" value="Methyltransf_11"/>
    <property type="match status" value="1"/>
</dbReference>
<proteinExistence type="inferred from homology"/>
<gene>
    <name evidence="9" type="ORF">CYME_CMP275C</name>
</gene>
<dbReference type="KEGG" id="cme:CYME_CMP275C"/>
<evidence type="ECO:0000256" key="1">
    <source>
        <dbReference type="ARBA" id="ARBA00022603"/>
    </source>
</evidence>
<keyword evidence="10" id="KW-1185">Reference proteome</keyword>
<evidence type="ECO:0000256" key="5">
    <source>
        <dbReference type="PROSITE-ProRule" id="PRU01022"/>
    </source>
</evidence>
<dbReference type="eggNOG" id="KOG1269">
    <property type="taxonomic scope" value="Eukaryota"/>
</dbReference>
<dbReference type="InterPro" id="IPR029063">
    <property type="entry name" value="SAM-dependent_MTases_sf"/>
</dbReference>
<feature type="domain" description="SAM-dependent methyltransferase Erg6/SMT-type" evidence="8">
    <location>
        <begin position="118"/>
        <end position="406"/>
    </location>
</feature>
<dbReference type="STRING" id="280699.M1VK94"/>
<dbReference type="Gene3D" id="3.40.50.150">
    <property type="entry name" value="Vaccinia Virus protein VP39"/>
    <property type="match status" value="1"/>
</dbReference>
<sequence>MTKRTKDSTPGARESIRKGTGARQSARNRRFTLLKVPIRKDGGLWQLATAKSADAAANFWEFLFRFLPVVGRRGHTKTTGKSTEEELREYLTLFARGSGSAEDIALRKRRYKELSNGMYDIATDFYEWGWGPSFHFAVYGPDETFREATRRYEYTIALRLKLDPGAAVIDLGCGVGGPLRNIARFARCQIVGVNICDYQILRGLRYIEDDGLMDQCTIIKADFNNLPFEENSKDGAYQIEATCHSPDKLKTYGEVFRVLKPGARFVGYEWALTDRFDAAASEHQRLKFGIEIGNGIPDLMKTEEIVNAMRQVGFQIEDAYDATTLSIKPWYTPLSGENAFHWSGFRHTRLGHYMTHALVSALETVRIAPRGSAKMSRTLMDGARDLIAAGKLGIFTPSFFIVARKPLDKQANAQA</sequence>
<dbReference type="InterPro" id="IPR013216">
    <property type="entry name" value="Methyltransf_11"/>
</dbReference>
<name>M1VK94_CYAM1</name>
<dbReference type="CDD" id="cd02440">
    <property type="entry name" value="AdoMet_MTases"/>
    <property type="match status" value="1"/>
</dbReference>
<evidence type="ECO:0000313" key="9">
    <source>
        <dbReference type="EMBL" id="BAM81878.1"/>
    </source>
</evidence>
<dbReference type="RefSeq" id="XP_005537914.1">
    <property type="nucleotide sequence ID" value="XM_005537857.1"/>
</dbReference>
<dbReference type="OrthoDB" id="4310724at2759"/>
<dbReference type="GO" id="GO:0005783">
    <property type="term" value="C:endoplasmic reticulum"/>
    <property type="evidence" value="ECO:0007669"/>
    <property type="project" value="TreeGrafter"/>
</dbReference>
<dbReference type="Gramene" id="CMP275CT">
    <property type="protein sequence ID" value="CMP275CT"/>
    <property type="gene ID" value="CMP275C"/>
</dbReference>
<evidence type="ECO:0000256" key="7">
    <source>
        <dbReference type="SAM" id="MobiDB-lite"/>
    </source>
</evidence>